<reference evidence="1 2" key="1">
    <citation type="submission" date="2016-07" db="EMBL/GenBank/DDBJ databases">
        <title>Pervasive Adenine N6-methylation of Active Genes in Fungi.</title>
        <authorList>
            <consortium name="DOE Joint Genome Institute"/>
            <person name="Mondo S.J."/>
            <person name="Dannebaum R.O."/>
            <person name="Kuo R.C."/>
            <person name="Labutti K."/>
            <person name="Haridas S."/>
            <person name="Kuo A."/>
            <person name="Salamov A."/>
            <person name="Ahrendt S.R."/>
            <person name="Lipzen A."/>
            <person name="Sullivan W."/>
            <person name="Andreopoulos W.B."/>
            <person name="Clum A."/>
            <person name="Lindquist E."/>
            <person name="Daum C."/>
            <person name="Ramamoorthy G.K."/>
            <person name="Gryganskyi A."/>
            <person name="Culley D."/>
            <person name="Magnuson J.K."/>
            <person name="James T.Y."/>
            <person name="O'Malley M.A."/>
            <person name="Stajich J.E."/>
            <person name="Spatafora J.W."/>
            <person name="Visel A."/>
            <person name="Grigoriev I.V."/>
        </authorList>
    </citation>
    <scope>NUCLEOTIDE SEQUENCE [LARGE SCALE GENOMIC DNA]</scope>
    <source>
        <strain evidence="1 2">NRRL 3116</strain>
    </source>
</reference>
<dbReference type="EMBL" id="MCFF01000014">
    <property type="protein sequence ID" value="ORZ19148.1"/>
    <property type="molecule type" value="Genomic_DNA"/>
</dbReference>
<sequence>MIFEGKKSAAGGACLQRDKQKLFHLQKLVLDLQLINGVRSPMHWESWLKYVSSSEGMLEFFVLSLEHEALYVVKELGNFPYPINSRTFKNIETDINIMMEKIFEQIKRDILEHVRGSLRVECETSIMEREGEILPESHKEYQHLFWATYDFDKINILVSI</sequence>
<dbReference type="GeneID" id="33568337"/>
<dbReference type="AlphaFoldDB" id="A0A1Y2GQH9"/>
<dbReference type="OrthoDB" id="2446735at2759"/>
<comment type="caution">
    <text evidence="1">The sequence shown here is derived from an EMBL/GenBank/DDBJ whole genome shotgun (WGS) entry which is preliminary data.</text>
</comment>
<proteinExistence type="predicted"/>
<gene>
    <name evidence="1" type="ORF">BCR41DRAFT_369903</name>
</gene>
<organism evidence="1 2">
    <name type="scientific">Lobosporangium transversale</name>
    <dbReference type="NCBI Taxonomy" id="64571"/>
    <lineage>
        <taxon>Eukaryota</taxon>
        <taxon>Fungi</taxon>
        <taxon>Fungi incertae sedis</taxon>
        <taxon>Mucoromycota</taxon>
        <taxon>Mortierellomycotina</taxon>
        <taxon>Mortierellomycetes</taxon>
        <taxon>Mortierellales</taxon>
        <taxon>Mortierellaceae</taxon>
        <taxon>Lobosporangium</taxon>
    </lineage>
</organism>
<dbReference type="RefSeq" id="XP_021882316.1">
    <property type="nucleotide sequence ID" value="XM_022026494.1"/>
</dbReference>
<keyword evidence="2" id="KW-1185">Reference proteome</keyword>
<protein>
    <submittedName>
        <fullName evidence="1">Uncharacterized protein</fullName>
    </submittedName>
</protein>
<accession>A0A1Y2GQH9</accession>
<dbReference type="InParanoid" id="A0A1Y2GQH9"/>
<evidence type="ECO:0000313" key="2">
    <source>
        <dbReference type="Proteomes" id="UP000193648"/>
    </source>
</evidence>
<dbReference type="Proteomes" id="UP000193648">
    <property type="component" value="Unassembled WGS sequence"/>
</dbReference>
<name>A0A1Y2GQH9_9FUNG</name>
<evidence type="ECO:0000313" key="1">
    <source>
        <dbReference type="EMBL" id="ORZ19148.1"/>
    </source>
</evidence>